<organism evidence="1 2">
    <name type="scientific">Sphingobium herbicidovorans (strain ATCC 700291 / DSM 11019 / CCUG 56400 / KCTC 2939 / LMG 18315 / NBRC 16415 / MH)</name>
    <name type="common">Sphingomonas herbicidovorans</name>
    <dbReference type="NCBI Taxonomy" id="1219045"/>
    <lineage>
        <taxon>Bacteria</taxon>
        <taxon>Pseudomonadati</taxon>
        <taxon>Pseudomonadota</taxon>
        <taxon>Alphaproteobacteria</taxon>
        <taxon>Sphingomonadales</taxon>
        <taxon>Sphingomonadaceae</taxon>
        <taxon>Sphingobium</taxon>
    </lineage>
</organism>
<dbReference type="RefSeq" id="WP_037469319.1">
    <property type="nucleotide sequence ID" value="NZ_BCZD01000016.1"/>
</dbReference>
<dbReference type="OrthoDB" id="8450538at2"/>
<gene>
    <name evidence="1" type="ORF">BV98_003858</name>
</gene>
<sequence>MSATKLVLAAQALGISNNYELNSAWTKLSHSFASIAGPVHGIGFQANGRLDILLRQLEAEALEIFALPADKQPMLFIDQLSLFSEAWVIKTYEMVRAACQQLRRKGETDEALGALKHRLGLVRMPMAKAEIQMADRMKTPLMLGLGDGSETKPYMADGSYIMPRTICGQTGSFCWVAVDIPSQRNVAISRRDLADELLAWVPVKTKVPYDSASA</sequence>
<dbReference type="Proteomes" id="UP000024284">
    <property type="component" value="Unassembled WGS sequence"/>
</dbReference>
<dbReference type="PATRIC" id="fig|1219045.3.peg.3915"/>
<accession>A0A086P4F7</accession>
<dbReference type="AlphaFoldDB" id="A0A086P4F7"/>
<dbReference type="EMBL" id="JFZA02000062">
    <property type="protein sequence ID" value="KFG88275.1"/>
    <property type="molecule type" value="Genomic_DNA"/>
</dbReference>
<dbReference type="STRING" id="76947.GCA_002080435_03781"/>
<keyword evidence="2" id="KW-1185">Reference proteome</keyword>
<evidence type="ECO:0000313" key="2">
    <source>
        <dbReference type="Proteomes" id="UP000024284"/>
    </source>
</evidence>
<proteinExistence type="predicted"/>
<comment type="caution">
    <text evidence="1">The sequence shown here is derived from an EMBL/GenBank/DDBJ whole genome shotgun (WGS) entry which is preliminary data.</text>
</comment>
<evidence type="ECO:0000313" key="1">
    <source>
        <dbReference type="EMBL" id="KFG88275.1"/>
    </source>
</evidence>
<protein>
    <submittedName>
        <fullName evidence="1">Uncharacterized protein</fullName>
    </submittedName>
</protein>
<name>A0A086P4F7_SPHHM</name>
<reference evidence="1" key="1">
    <citation type="submission" date="2014-08" db="EMBL/GenBank/DDBJ databases">
        <title>Draft genome sequences of Sphingobium herbicidovorans.</title>
        <authorList>
            <person name="Gan H.M."/>
            <person name="Gan H.Y."/>
            <person name="Savka M.A."/>
        </authorList>
    </citation>
    <scope>NUCLEOTIDE SEQUENCE [LARGE SCALE GENOMIC DNA]</scope>
    <source>
        <strain evidence="1">NBRC 16415</strain>
    </source>
</reference>